<proteinExistence type="inferred from homology"/>
<evidence type="ECO:0000256" key="2">
    <source>
        <dbReference type="ARBA" id="ARBA00022448"/>
    </source>
</evidence>
<evidence type="ECO:0000256" key="1">
    <source>
        <dbReference type="ARBA" id="ARBA00005417"/>
    </source>
</evidence>
<keyword evidence="3" id="KW-0547">Nucleotide-binding</keyword>
<evidence type="ECO:0000256" key="3">
    <source>
        <dbReference type="ARBA" id="ARBA00022741"/>
    </source>
</evidence>
<sequence length="240" mass="26381">MKTNIPIFIAKEITAGYGEQVIIRNINLELYESTITTIIGPNGCGKSTFLKSISGIIKPFEGNVIINDIEVTSLNTFELSKIGLGYVPQSENIFSSLSVIDNLKMGGYILDNKKYKINLNKVLEMFPDLKSRLFDSASNLSGGQRQMLALSRALMLDPKIIMLDEPTAGLSPVIVDEVLDNIISLRKSNITVLLVEQNAKKALSISDNGVVFSFGEKVIEDNAKNILQNKQISKLYLGGH</sequence>
<evidence type="ECO:0000256" key="4">
    <source>
        <dbReference type="ARBA" id="ARBA00022840"/>
    </source>
</evidence>
<dbReference type="InterPro" id="IPR017871">
    <property type="entry name" value="ABC_transporter-like_CS"/>
</dbReference>
<dbReference type="Pfam" id="PF00005">
    <property type="entry name" value="ABC_tran"/>
    <property type="match status" value="1"/>
</dbReference>
<name>A0A382D876_9ZZZZ</name>
<keyword evidence="2" id="KW-0813">Transport</keyword>
<dbReference type="InterPro" id="IPR027417">
    <property type="entry name" value="P-loop_NTPase"/>
</dbReference>
<organism evidence="7">
    <name type="scientific">marine metagenome</name>
    <dbReference type="NCBI Taxonomy" id="408172"/>
    <lineage>
        <taxon>unclassified sequences</taxon>
        <taxon>metagenomes</taxon>
        <taxon>ecological metagenomes</taxon>
    </lineage>
</organism>
<protein>
    <recommendedName>
        <fullName evidence="6">ABC transporter domain-containing protein</fullName>
    </recommendedName>
</protein>
<dbReference type="InterPro" id="IPR003439">
    <property type="entry name" value="ABC_transporter-like_ATP-bd"/>
</dbReference>
<feature type="domain" description="ABC transporter" evidence="6">
    <location>
        <begin position="8"/>
        <end position="239"/>
    </location>
</feature>
<dbReference type="InterPro" id="IPR003593">
    <property type="entry name" value="AAA+_ATPase"/>
</dbReference>
<dbReference type="EMBL" id="UINC01037793">
    <property type="protein sequence ID" value="SVB33813.1"/>
    <property type="molecule type" value="Genomic_DNA"/>
</dbReference>
<dbReference type="PANTHER" id="PTHR43820:SF7">
    <property type="entry name" value="BRANCHED-CHAIN AMINO ACID TRANSPORT ATP-BINDING PROTEIN LIVF-RELATED"/>
    <property type="match status" value="1"/>
</dbReference>
<comment type="similarity">
    <text evidence="1">Belongs to the ABC transporter superfamily.</text>
</comment>
<dbReference type="AlphaFoldDB" id="A0A382D876"/>
<evidence type="ECO:0000256" key="5">
    <source>
        <dbReference type="ARBA" id="ARBA00022970"/>
    </source>
</evidence>
<dbReference type="PROSITE" id="PS00211">
    <property type="entry name" value="ABC_TRANSPORTER_1"/>
    <property type="match status" value="1"/>
</dbReference>
<evidence type="ECO:0000313" key="7">
    <source>
        <dbReference type="EMBL" id="SVB33813.1"/>
    </source>
</evidence>
<dbReference type="SMART" id="SM00382">
    <property type="entry name" value="AAA"/>
    <property type="match status" value="1"/>
</dbReference>
<gene>
    <name evidence="7" type="ORF">METZ01_LOCUS186667</name>
</gene>
<dbReference type="CDD" id="cd03224">
    <property type="entry name" value="ABC_TM1139_LivF_branched"/>
    <property type="match status" value="1"/>
</dbReference>
<dbReference type="GO" id="GO:0015807">
    <property type="term" value="P:L-amino acid transport"/>
    <property type="evidence" value="ECO:0007669"/>
    <property type="project" value="TreeGrafter"/>
</dbReference>
<accession>A0A382D876</accession>
<keyword evidence="5" id="KW-0029">Amino-acid transport</keyword>
<dbReference type="GO" id="GO:0016887">
    <property type="term" value="F:ATP hydrolysis activity"/>
    <property type="evidence" value="ECO:0007669"/>
    <property type="project" value="InterPro"/>
</dbReference>
<dbReference type="SUPFAM" id="SSF52540">
    <property type="entry name" value="P-loop containing nucleoside triphosphate hydrolases"/>
    <property type="match status" value="1"/>
</dbReference>
<dbReference type="GO" id="GO:0015658">
    <property type="term" value="F:branched-chain amino acid transmembrane transporter activity"/>
    <property type="evidence" value="ECO:0007669"/>
    <property type="project" value="TreeGrafter"/>
</dbReference>
<dbReference type="GO" id="GO:0005524">
    <property type="term" value="F:ATP binding"/>
    <property type="evidence" value="ECO:0007669"/>
    <property type="project" value="UniProtKB-KW"/>
</dbReference>
<dbReference type="Gene3D" id="3.40.50.300">
    <property type="entry name" value="P-loop containing nucleotide triphosphate hydrolases"/>
    <property type="match status" value="1"/>
</dbReference>
<dbReference type="InterPro" id="IPR052156">
    <property type="entry name" value="BCAA_Transport_ATP-bd_LivF"/>
</dbReference>
<dbReference type="PROSITE" id="PS50893">
    <property type="entry name" value="ABC_TRANSPORTER_2"/>
    <property type="match status" value="1"/>
</dbReference>
<reference evidence="7" key="1">
    <citation type="submission" date="2018-05" db="EMBL/GenBank/DDBJ databases">
        <authorList>
            <person name="Lanie J.A."/>
            <person name="Ng W.-L."/>
            <person name="Kazmierczak K.M."/>
            <person name="Andrzejewski T.M."/>
            <person name="Davidsen T.M."/>
            <person name="Wayne K.J."/>
            <person name="Tettelin H."/>
            <person name="Glass J.I."/>
            <person name="Rusch D."/>
            <person name="Podicherti R."/>
            <person name="Tsui H.-C.T."/>
            <person name="Winkler M.E."/>
        </authorList>
    </citation>
    <scope>NUCLEOTIDE SEQUENCE</scope>
</reference>
<dbReference type="PANTHER" id="PTHR43820">
    <property type="entry name" value="HIGH-AFFINITY BRANCHED-CHAIN AMINO ACID TRANSPORT ATP-BINDING PROTEIN LIVF"/>
    <property type="match status" value="1"/>
</dbReference>
<keyword evidence="4" id="KW-0067">ATP-binding</keyword>
<evidence type="ECO:0000259" key="6">
    <source>
        <dbReference type="PROSITE" id="PS50893"/>
    </source>
</evidence>